<dbReference type="EMBL" id="AP028912">
    <property type="protein sequence ID" value="BES94019.1"/>
    <property type="molecule type" value="Genomic_DNA"/>
</dbReference>
<keyword evidence="2" id="KW-0963">Cytoplasm</keyword>
<evidence type="ECO:0000256" key="5">
    <source>
        <dbReference type="ARBA" id="ARBA00023069"/>
    </source>
</evidence>
<keyword evidence="7" id="KW-0966">Cell projection</keyword>
<name>A0ABN7ARU3_9HEMI</name>
<evidence type="ECO:0000256" key="9">
    <source>
        <dbReference type="ARBA" id="ARBA00038424"/>
    </source>
</evidence>
<keyword evidence="5" id="KW-0969">Cilium</keyword>
<evidence type="ECO:0000256" key="12">
    <source>
        <dbReference type="ARBA" id="ARBA00045865"/>
    </source>
</evidence>
<dbReference type="InterPro" id="IPR039505">
    <property type="entry name" value="DRC1/2_N"/>
</dbReference>
<evidence type="ECO:0000256" key="3">
    <source>
        <dbReference type="ARBA" id="ARBA00022846"/>
    </source>
</evidence>
<accession>A0ABN7ARU3</accession>
<comment type="function">
    <text evidence="12">Component of the nexin-dynein regulatory complex (N-DRC), a key regulator of ciliary/flagellar motility which maintains the alignment and integrity of the distal axoneme and regulates microtubule sliding in motile axonemes. Plays a critical role in the assembly of N-DRC and also stabilizes the assembly of multiple inner dynein arms and radial spokes. Coassembles with DRC1 to form a central scaffold needed for assembly of the N-DRC and its attachment to the outer doublet microtubules.</text>
</comment>
<keyword evidence="6" id="KW-0206">Cytoskeleton</keyword>
<evidence type="ECO:0000313" key="15">
    <source>
        <dbReference type="Proteomes" id="UP001307889"/>
    </source>
</evidence>
<organism evidence="14 15">
    <name type="scientific">Nesidiocoris tenuis</name>
    <dbReference type="NCBI Taxonomy" id="355587"/>
    <lineage>
        <taxon>Eukaryota</taxon>
        <taxon>Metazoa</taxon>
        <taxon>Ecdysozoa</taxon>
        <taxon>Arthropoda</taxon>
        <taxon>Hexapoda</taxon>
        <taxon>Insecta</taxon>
        <taxon>Pterygota</taxon>
        <taxon>Neoptera</taxon>
        <taxon>Paraneoptera</taxon>
        <taxon>Hemiptera</taxon>
        <taxon>Heteroptera</taxon>
        <taxon>Panheteroptera</taxon>
        <taxon>Cimicomorpha</taxon>
        <taxon>Miridae</taxon>
        <taxon>Dicyphina</taxon>
        <taxon>Nesidiocoris</taxon>
    </lineage>
</organism>
<gene>
    <name evidence="14" type="ORF">NTJ_06830</name>
</gene>
<keyword evidence="4" id="KW-0175">Coiled coil</keyword>
<evidence type="ECO:0000256" key="7">
    <source>
        <dbReference type="ARBA" id="ARBA00023273"/>
    </source>
</evidence>
<evidence type="ECO:0000259" key="13">
    <source>
        <dbReference type="Pfam" id="PF14772"/>
    </source>
</evidence>
<sequence length="453" mass="52454">MPPKKKGKGNKLARMSEEEKLRYLQHRAAIEEEARRRKEHVIASYMKNKLKHEEAFTRLNTAKINQQWRQTLRQIKNKELHDASETLRQVFEVALKTKNAIINNLSKDLEDAAKQHGLVVQTHLVAVEKILEIREGRLATLTERFRFTEDRNVSQAECDRGRLEKVYKQDEKVLKAVITCEKFCYTKNHQKLEELSSQYLDNLVHTLMAEMKQAEIEGNRTIGKLKNVIKQTEYAYFQQIKPIQGLYNELLSSDKKSMALLSQDENALRDYSKLIEKLKNESHVAAGVMEEEIGFLKDQVLTKKETYGKMKEALKTNNKEGSKRIKHLAKVSNNTIDELEKINSMVEEISRYMDTIEKLQSASDVVEIAELDERDNEGIPLGGMTRFWERYGKLQIELGNLEIEYAERLEENAYLRGLMQTTLNTIARPSTVPSSLYRDRMLMKTRAASASGR</sequence>
<evidence type="ECO:0000256" key="8">
    <source>
        <dbReference type="ARBA" id="ARBA00037841"/>
    </source>
</evidence>
<proteinExistence type="inferred from homology"/>
<evidence type="ECO:0000313" key="14">
    <source>
        <dbReference type="EMBL" id="BES94019.1"/>
    </source>
</evidence>
<dbReference type="InterPro" id="IPR039750">
    <property type="entry name" value="DRC1/DRC2"/>
</dbReference>
<evidence type="ECO:0000256" key="6">
    <source>
        <dbReference type="ARBA" id="ARBA00023212"/>
    </source>
</evidence>
<dbReference type="Proteomes" id="UP001307889">
    <property type="component" value="Chromosome 4"/>
</dbReference>
<keyword evidence="15" id="KW-1185">Reference proteome</keyword>
<dbReference type="Pfam" id="PF14772">
    <property type="entry name" value="NYD-SP28"/>
    <property type="match status" value="1"/>
</dbReference>
<feature type="domain" description="Dynein regulatory complex protein 1/2 N-terminal" evidence="13">
    <location>
        <begin position="26"/>
        <end position="124"/>
    </location>
</feature>
<protein>
    <recommendedName>
        <fullName evidence="10">Dynein regulatory complex subunit 2</fullName>
    </recommendedName>
    <alternativeName>
        <fullName evidence="11">Coiled-coil domain-containing protein 65</fullName>
    </alternativeName>
</protein>
<evidence type="ECO:0000256" key="11">
    <source>
        <dbReference type="ARBA" id="ARBA00041517"/>
    </source>
</evidence>
<comment type="subcellular location">
    <subcellularLocation>
        <location evidence="1">Cytoplasm</location>
        <location evidence="1">Cytoskeleton</location>
        <location evidence="1">Flagellum axoneme</location>
    </subcellularLocation>
    <subcellularLocation>
        <location evidence="8">Cytoplasm</location>
        <location evidence="8">Cytoskeleton</location>
        <location evidence="8">Flagellum basal body</location>
    </subcellularLocation>
</comment>
<evidence type="ECO:0000256" key="10">
    <source>
        <dbReference type="ARBA" id="ARBA00040899"/>
    </source>
</evidence>
<dbReference type="PANTHER" id="PTHR21625">
    <property type="entry name" value="NYD-SP28 PROTEIN"/>
    <property type="match status" value="1"/>
</dbReference>
<evidence type="ECO:0000256" key="2">
    <source>
        <dbReference type="ARBA" id="ARBA00022490"/>
    </source>
</evidence>
<comment type="similarity">
    <text evidence="9">Belongs to the DRC2 family.</text>
</comment>
<reference evidence="14 15" key="1">
    <citation type="submission" date="2023-09" db="EMBL/GenBank/DDBJ databases">
        <title>Nesidiocoris tenuis whole genome shotgun sequence.</title>
        <authorList>
            <person name="Shibata T."/>
            <person name="Shimoda M."/>
            <person name="Kobayashi T."/>
            <person name="Uehara T."/>
        </authorList>
    </citation>
    <scope>NUCLEOTIDE SEQUENCE [LARGE SCALE GENOMIC DNA]</scope>
    <source>
        <strain evidence="14 15">Japan</strain>
    </source>
</reference>
<dbReference type="PANTHER" id="PTHR21625:SF0">
    <property type="entry name" value="DYNEIN REGULATORY COMPLEX SUBUNIT 2"/>
    <property type="match status" value="1"/>
</dbReference>
<keyword evidence="3" id="KW-0282">Flagellum</keyword>
<evidence type="ECO:0000256" key="4">
    <source>
        <dbReference type="ARBA" id="ARBA00023054"/>
    </source>
</evidence>
<evidence type="ECO:0000256" key="1">
    <source>
        <dbReference type="ARBA" id="ARBA00004611"/>
    </source>
</evidence>